<reference evidence="1 2" key="1">
    <citation type="journal article" date="2006" name="Science">
        <title>The genome of black cottonwood, Populus trichocarpa (Torr. &amp; Gray).</title>
        <authorList>
            <person name="Tuskan G.A."/>
            <person name="Difazio S."/>
            <person name="Jansson S."/>
            <person name="Bohlmann J."/>
            <person name="Grigoriev I."/>
            <person name="Hellsten U."/>
            <person name="Putnam N."/>
            <person name="Ralph S."/>
            <person name="Rombauts S."/>
            <person name="Salamov A."/>
            <person name="Schein J."/>
            <person name="Sterck L."/>
            <person name="Aerts A."/>
            <person name="Bhalerao R.R."/>
            <person name="Bhalerao R.P."/>
            <person name="Blaudez D."/>
            <person name="Boerjan W."/>
            <person name="Brun A."/>
            <person name="Brunner A."/>
            <person name="Busov V."/>
            <person name="Campbell M."/>
            <person name="Carlson J."/>
            <person name="Chalot M."/>
            <person name="Chapman J."/>
            <person name="Chen G.L."/>
            <person name="Cooper D."/>
            <person name="Coutinho P.M."/>
            <person name="Couturier J."/>
            <person name="Covert S."/>
            <person name="Cronk Q."/>
            <person name="Cunningham R."/>
            <person name="Davis J."/>
            <person name="Degroeve S."/>
            <person name="Dejardin A."/>
            <person name="Depamphilis C."/>
            <person name="Detter J."/>
            <person name="Dirks B."/>
            <person name="Dubchak I."/>
            <person name="Duplessis S."/>
            <person name="Ehlting J."/>
            <person name="Ellis B."/>
            <person name="Gendler K."/>
            <person name="Goodstein D."/>
            <person name="Gribskov M."/>
            <person name="Grimwood J."/>
            <person name="Groover A."/>
            <person name="Gunter L."/>
            <person name="Hamberger B."/>
            <person name="Heinze B."/>
            <person name="Helariutta Y."/>
            <person name="Henrissat B."/>
            <person name="Holligan D."/>
            <person name="Holt R."/>
            <person name="Huang W."/>
            <person name="Islam-Faridi N."/>
            <person name="Jones S."/>
            <person name="Jones-Rhoades M."/>
            <person name="Jorgensen R."/>
            <person name="Joshi C."/>
            <person name="Kangasjarvi J."/>
            <person name="Karlsson J."/>
            <person name="Kelleher C."/>
            <person name="Kirkpatrick R."/>
            <person name="Kirst M."/>
            <person name="Kohler A."/>
            <person name="Kalluri U."/>
            <person name="Larimer F."/>
            <person name="Leebens-Mack J."/>
            <person name="Leple J.C."/>
            <person name="Locascio P."/>
            <person name="Lou Y."/>
            <person name="Lucas S."/>
            <person name="Martin F."/>
            <person name="Montanini B."/>
            <person name="Napoli C."/>
            <person name="Nelson D.R."/>
            <person name="Nelson C."/>
            <person name="Nieminen K."/>
            <person name="Nilsson O."/>
            <person name="Pereda V."/>
            <person name="Peter G."/>
            <person name="Philippe R."/>
            <person name="Pilate G."/>
            <person name="Poliakov A."/>
            <person name="Razumovskaya J."/>
            <person name="Richardson P."/>
            <person name="Rinaldi C."/>
            <person name="Ritland K."/>
            <person name="Rouze P."/>
            <person name="Ryaboy D."/>
            <person name="Schmutz J."/>
            <person name="Schrader J."/>
            <person name="Segerman B."/>
            <person name="Shin H."/>
            <person name="Siddiqui A."/>
            <person name="Sterky F."/>
            <person name="Terry A."/>
            <person name="Tsai C.J."/>
            <person name="Uberbacher E."/>
            <person name="Unneberg P."/>
            <person name="Vahala J."/>
            <person name="Wall K."/>
            <person name="Wessler S."/>
            <person name="Yang G."/>
            <person name="Yin T."/>
            <person name="Douglas C."/>
            <person name="Marra M."/>
            <person name="Sandberg G."/>
            <person name="Van de Peer Y."/>
            <person name="Rokhsar D."/>
        </authorList>
    </citation>
    <scope>NUCLEOTIDE SEQUENCE [LARGE SCALE GENOMIC DNA]</scope>
    <source>
        <strain evidence="2">cv. Nisqually</strain>
    </source>
</reference>
<sequence>MSVMMIETTSLEDQVTNLTKLVEGLSTSLKEKEHEIAKLMNKLESMNEGGQTSATKALQVDQSDVIEDSTIRAARNIRGISDGIFTTNQLKELIKEAITDQVESSIQPSYSYAKPYTQRIDLLKMPLSYHPPKFQQFDGKGNPRQHVAHFVETCNNAGTNGDLMIKQFVRSLKGNAFDWYTDLESGLIDTWEQLERKFLNRFYSTRRVEELVIDYIHRWRNLSLNCRDRLTETSALDMCIQGMHWGLRYILQGIKPKSFEELATRAHKMELSIAAAESSSLPMQEPMRNKLEGHRFEKSTAKVEGKQSLVLNSTTIRVPAGVKRNDRATSATFQKGERKKPSLKERQEKVYPFPDSDISRMLDDLLEANIIELPEVKRPDEANQVDNPNYCKYHRLISHPIEKCFVLKDKIMRLHENGDIVFDNEVAASNITTMVNLGPHQSLPTISFGSFEPIKLDIILPTSFTASSSQTPCITLAPHVDNSKLDSSENYDDKGWTLIMHRRGRKRHIQMTKPTRMRISMVTKLIDEPIRRKI</sequence>
<evidence type="ECO:0000313" key="1">
    <source>
        <dbReference type="EMBL" id="KAI9388009.1"/>
    </source>
</evidence>
<dbReference type="EMBL" id="CM009299">
    <property type="protein sequence ID" value="KAI9388009.1"/>
    <property type="molecule type" value="Genomic_DNA"/>
</dbReference>
<proteinExistence type="predicted"/>
<protein>
    <submittedName>
        <fullName evidence="1">Uncharacterized protein</fullName>
    </submittedName>
</protein>
<gene>
    <name evidence="1" type="ORF">POPTR_010G156001v4</name>
</gene>
<accession>A0ACC0SFJ7</accession>
<name>A0ACC0SFJ7_POPTR</name>
<organism evidence="1 2">
    <name type="scientific">Populus trichocarpa</name>
    <name type="common">Western balsam poplar</name>
    <name type="synonym">Populus balsamifera subsp. trichocarpa</name>
    <dbReference type="NCBI Taxonomy" id="3694"/>
    <lineage>
        <taxon>Eukaryota</taxon>
        <taxon>Viridiplantae</taxon>
        <taxon>Streptophyta</taxon>
        <taxon>Embryophyta</taxon>
        <taxon>Tracheophyta</taxon>
        <taxon>Spermatophyta</taxon>
        <taxon>Magnoliopsida</taxon>
        <taxon>eudicotyledons</taxon>
        <taxon>Gunneridae</taxon>
        <taxon>Pentapetalae</taxon>
        <taxon>rosids</taxon>
        <taxon>fabids</taxon>
        <taxon>Malpighiales</taxon>
        <taxon>Salicaceae</taxon>
        <taxon>Saliceae</taxon>
        <taxon>Populus</taxon>
    </lineage>
</organism>
<comment type="caution">
    <text evidence="1">The sequence shown here is derived from an EMBL/GenBank/DDBJ whole genome shotgun (WGS) entry which is preliminary data.</text>
</comment>
<dbReference type="Proteomes" id="UP000006729">
    <property type="component" value="Chromosome 10"/>
</dbReference>
<evidence type="ECO:0000313" key="2">
    <source>
        <dbReference type="Proteomes" id="UP000006729"/>
    </source>
</evidence>
<keyword evidence="2" id="KW-1185">Reference proteome</keyword>